<dbReference type="InterPro" id="IPR036779">
    <property type="entry name" value="LysM_dom_sf"/>
</dbReference>
<keyword evidence="13" id="KW-1015">Disulfide bond</keyword>
<dbReference type="PANTHER" id="PTHR47700:SF2">
    <property type="entry name" value="CHITINASE"/>
    <property type="match status" value="1"/>
</dbReference>
<evidence type="ECO:0000256" key="12">
    <source>
        <dbReference type="ARBA" id="ARBA00023326"/>
    </source>
</evidence>
<evidence type="ECO:0000256" key="14">
    <source>
        <dbReference type="RuleBase" id="RU000489"/>
    </source>
</evidence>
<dbReference type="PANTHER" id="PTHR47700">
    <property type="entry name" value="V CHITINASE, PUTATIVE (AFU_ORTHOLOGUE AFUA_6G13720)-RELATED"/>
    <property type="match status" value="1"/>
</dbReference>
<dbReference type="InterPro" id="IPR036861">
    <property type="entry name" value="Endochitinase-like_sf"/>
</dbReference>
<protein>
    <recommendedName>
        <fullName evidence="4">chitinase</fullName>
        <ecNumber evidence="4">3.2.1.14</ecNumber>
    </recommendedName>
</protein>
<reference evidence="19" key="1">
    <citation type="journal article" date="2023" name="Mol. Phylogenet. Evol.">
        <title>Genome-scale phylogeny and comparative genomics of the fungal order Sordariales.</title>
        <authorList>
            <person name="Hensen N."/>
            <person name="Bonometti L."/>
            <person name="Westerberg I."/>
            <person name="Brannstrom I.O."/>
            <person name="Guillou S."/>
            <person name="Cros-Aarteil S."/>
            <person name="Calhoun S."/>
            <person name="Haridas S."/>
            <person name="Kuo A."/>
            <person name="Mondo S."/>
            <person name="Pangilinan J."/>
            <person name="Riley R."/>
            <person name="LaButti K."/>
            <person name="Andreopoulos B."/>
            <person name="Lipzen A."/>
            <person name="Chen C."/>
            <person name="Yan M."/>
            <person name="Daum C."/>
            <person name="Ng V."/>
            <person name="Clum A."/>
            <person name="Steindorff A."/>
            <person name="Ohm R.A."/>
            <person name="Martin F."/>
            <person name="Silar P."/>
            <person name="Natvig D.O."/>
            <person name="Lalanne C."/>
            <person name="Gautier V."/>
            <person name="Ament-Velasquez S.L."/>
            <person name="Kruys A."/>
            <person name="Hutchinson M.I."/>
            <person name="Powell A.J."/>
            <person name="Barry K."/>
            <person name="Miller A.N."/>
            <person name="Grigoriev I.V."/>
            <person name="Debuchy R."/>
            <person name="Gladieux P."/>
            <person name="Hiltunen Thoren M."/>
            <person name="Johannesson H."/>
        </authorList>
    </citation>
    <scope>NUCLEOTIDE SEQUENCE</scope>
    <source>
        <strain evidence="19">CBS 532.94</strain>
    </source>
</reference>
<evidence type="ECO:0000256" key="7">
    <source>
        <dbReference type="ARBA" id="ARBA00022801"/>
    </source>
</evidence>
<evidence type="ECO:0000256" key="10">
    <source>
        <dbReference type="ARBA" id="ARBA00023277"/>
    </source>
</evidence>
<dbReference type="GO" id="GO:0008843">
    <property type="term" value="F:endochitinase activity"/>
    <property type="evidence" value="ECO:0007669"/>
    <property type="project" value="UniProtKB-EC"/>
</dbReference>
<dbReference type="SMART" id="SM00270">
    <property type="entry name" value="ChtBD1"/>
    <property type="match status" value="1"/>
</dbReference>
<dbReference type="InterPro" id="IPR018392">
    <property type="entry name" value="LysM"/>
</dbReference>
<dbReference type="EMBL" id="MU860543">
    <property type="protein sequence ID" value="KAK4233494.1"/>
    <property type="molecule type" value="Genomic_DNA"/>
</dbReference>
<keyword evidence="8" id="KW-0146">Chitin degradation</keyword>
<dbReference type="SUPFAM" id="SSF51445">
    <property type="entry name" value="(Trans)glycosidases"/>
    <property type="match status" value="1"/>
</dbReference>
<keyword evidence="7 14" id="KW-0378">Hydrolase</keyword>
<dbReference type="AlphaFoldDB" id="A0AAN7HA70"/>
<evidence type="ECO:0000256" key="4">
    <source>
        <dbReference type="ARBA" id="ARBA00012729"/>
    </source>
</evidence>
<evidence type="ECO:0000256" key="5">
    <source>
        <dbReference type="ARBA" id="ARBA00022525"/>
    </source>
</evidence>
<dbReference type="Pfam" id="PF01476">
    <property type="entry name" value="LysM"/>
    <property type="match status" value="2"/>
</dbReference>
<dbReference type="Gene3D" id="3.20.20.80">
    <property type="entry name" value="Glycosidases"/>
    <property type="match status" value="1"/>
</dbReference>
<dbReference type="Pfam" id="PF00187">
    <property type="entry name" value="Chitin_bind_1"/>
    <property type="match status" value="1"/>
</dbReference>
<evidence type="ECO:0000259" key="17">
    <source>
        <dbReference type="PROSITE" id="PS51782"/>
    </source>
</evidence>
<dbReference type="CDD" id="cd00035">
    <property type="entry name" value="ChtBD1"/>
    <property type="match status" value="1"/>
</dbReference>
<feature type="domain" description="GH18" evidence="18">
    <location>
        <begin position="505"/>
        <end position="865"/>
    </location>
</feature>
<dbReference type="Gene3D" id="3.10.350.10">
    <property type="entry name" value="LysM domain"/>
    <property type="match status" value="2"/>
</dbReference>
<keyword evidence="5" id="KW-0964">Secreted</keyword>
<evidence type="ECO:0000256" key="8">
    <source>
        <dbReference type="ARBA" id="ARBA00023024"/>
    </source>
</evidence>
<dbReference type="InterPro" id="IPR001002">
    <property type="entry name" value="Chitin-bd_1"/>
</dbReference>
<dbReference type="GO" id="GO:0005576">
    <property type="term" value="C:extracellular region"/>
    <property type="evidence" value="ECO:0007669"/>
    <property type="project" value="UniProtKB-SubCell"/>
</dbReference>
<feature type="signal peptide" evidence="15">
    <location>
        <begin position="1"/>
        <end position="20"/>
    </location>
</feature>
<dbReference type="CDD" id="cd00118">
    <property type="entry name" value="LysM"/>
    <property type="match status" value="2"/>
</dbReference>
<evidence type="ECO:0000256" key="13">
    <source>
        <dbReference type="PROSITE-ProRule" id="PRU00261"/>
    </source>
</evidence>
<feature type="chain" id="PRO_5042962518" description="chitinase" evidence="15">
    <location>
        <begin position="21"/>
        <end position="1251"/>
    </location>
</feature>
<feature type="disulfide bond" evidence="13">
    <location>
        <begin position="487"/>
        <end position="491"/>
    </location>
</feature>
<dbReference type="GO" id="GO:0008061">
    <property type="term" value="F:chitin binding"/>
    <property type="evidence" value="ECO:0007669"/>
    <property type="project" value="UniProtKB-UniRule"/>
</dbReference>
<dbReference type="PROSITE" id="PS51910">
    <property type="entry name" value="GH18_2"/>
    <property type="match status" value="1"/>
</dbReference>
<comment type="subcellular location">
    <subcellularLocation>
        <location evidence="2">Secreted</location>
    </subcellularLocation>
</comment>
<dbReference type="CDD" id="cd02878">
    <property type="entry name" value="GH18_zymocin_alpha"/>
    <property type="match status" value="1"/>
</dbReference>
<comment type="caution">
    <text evidence="19">The sequence shown here is derived from an EMBL/GenBank/DDBJ whole genome shotgun (WGS) entry which is preliminary data.</text>
</comment>
<dbReference type="InterPro" id="IPR029070">
    <property type="entry name" value="Chitinase_insertion_sf"/>
</dbReference>
<keyword evidence="11 14" id="KW-0326">Glycosidase</keyword>
<evidence type="ECO:0000313" key="20">
    <source>
        <dbReference type="Proteomes" id="UP001303760"/>
    </source>
</evidence>
<feature type="disulfide bond" evidence="13">
    <location>
        <begin position="448"/>
        <end position="460"/>
    </location>
</feature>
<dbReference type="SMART" id="SM00636">
    <property type="entry name" value="Glyco_18"/>
    <property type="match status" value="1"/>
</dbReference>
<evidence type="ECO:0000256" key="3">
    <source>
        <dbReference type="ARBA" id="ARBA00008682"/>
    </source>
</evidence>
<evidence type="ECO:0000256" key="1">
    <source>
        <dbReference type="ARBA" id="ARBA00000822"/>
    </source>
</evidence>
<evidence type="ECO:0000256" key="11">
    <source>
        <dbReference type="ARBA" id="ARBA00023295"/>
    </source>
</evidence>
<dbReference type="SUPFAM" id="SSF54556">
    <property type="entry name" value="Chitinase insertion domain"/>
    <property type="match status" value="1"/>
</dbReference>
<dbReference type="SUPFAM" id="SSF54106">
    <property type="entry name" value="LysM domain"/>
    <property type="match status" value="1"/>
</dbReference>
<dbReference type="Gene3D" id="3.10.50.10">
    <property type="match status" value="1"/>
</dbReference>
<keyword evidence="6 13" id="KW-0147">Chitin-binding</keyword>
<evidence type="ECO:0000259" key="16">
    <source>
        <dbReference type="PROSITE" id="PS50941"/>
    </source>
</evidence>
<evidence type="ECO:0000313" key="19">
    <source>
        <dbReference type="EMBL" id="KAK4233494.1"/>
    </source>
</evidence>
<dbReference type="InterPro" id="IPR001579">
    <property type="entry name" value="Glyco_hydro_18_chit_AS"/>
</dbReference>
<dbReference type="Gene3D" id="3.30.60.10">
    <property type="entry name" value="Endochitinase-like"/>
    <property type="match status" value="1"/>
</dbReference>
<sequence length="1251" mass="135787">MVRMTYSAAVVLAIIGGARAAGRGNSVYFSGTDPCPLPCEVAGPDPSNWTAYHSLERMGYCSASLVLSFAVFNPLDDPNNAKTIRACTLSTETADDSITHAAQHKTRRIPGTSQLLALRADNSTNGDSGRQHPAPAQAQAAWKNSLQVSDASNVISQAQHLEEFIQRETTLVSGLGPSLFFLHQPDSLTSIGIYAGTGVETQPLVNELANFIRSRGYSGDSLIQACSSHGVRPAAGIVVSTGPSSLITAQRAVKDWANSTCVSTGYDEYIPLAARLDVSGVSLGSLGSRSVSKRATCRTVDVQSGNLCADLARKCGISVADLLKYNPQANFCTTLKVPQKVCCTAGELPIPKPDAQGNCATYTVKSGDSCWGISDSLSGLVSTADIEAYNKNTWGWGGCGNLQANTAICLSPGRPPLPMPVPDAECGPLKPGTTAPPAGTNLASLNPCPLNACCNVWGHCGTTDEFCRPMPAGQAPGAPQPQGGPNCVSNCGTGTVNNASPPASFFKVGYFEGYGVSRPCDRVDIRTVNHSGYTHIHFAFATVTADKYEVNMGPTINQFYYFKDLTGVKKILSFGGWTFSTDPATYGIFRTGVRSENRNTMAKNIADFIISNNLDGVDIDWEYPAAPDIPDVPSGDPAEGSDYLKFLVVLKNLLPRSKTVSFAAPAGYWYLKGFPMDSIAKVVDYVIYMTYDLHGQWDYDNKWADPGCPAGNCLRSHVNMTETLNSLSMITKAGVPANKVVVGVSSYGRSFQMTTSGCTGPMCTYTGPKSGAKPGKCTGTAGYLANSEIKAIIRDNPSAKTWVDSDSMSNILVYDSTQWVGYMDDENKERRAARYKTLNFLGTSDWAISLGDDGLEAPAPITIGPNETYPVPQNAVNPQLHSSCEPYKYLILEAWSEAGELTKAPPKWSRWNKYQSALDTYLGPRSGQVPWFSDDIWLNFKRHYEAHYGGQGSQRGLYNYYYCDVDQMPQKVKDKITRQPCPYFSRRNRGVAAKTWRFPGVLGQIDGAVPFTSLKNIANEGDSFEVLRTQIDRWSNTVRALTIYHETAHWQDISRPTCDANEKYEPEVIASHAKYGGDEGYNFNLKNAHSWTLTTTAMWMMQRWQDIGVPMPAKPIPTKAPIIFDDPESETGGADGIWLDELDEDWFDPAQVNPAEFTPLAHYGSLGNGPLSDCTEGKYEFEDQCLLVCNLGQEGRACSKNDDGTWECKGCDKRPTTCTEGLYQGWDACRSNCLNGLCSMNAGENGIRCRC</sequence>
<dbReference type="PROSITE" id="PS50941">
    <property type="entry name" value="CHIT_BIND_I_2"/>
    <property type="match status" value="1"/>
</dbReference>
<keyword evidence="9" id="KW-0843">Virulence</keyword>
<comment type="similarity">
    <text evidence="3">Belongs to the glycosyl hydrolase 18 family. Chitinase class V subfamily.</text>
</comment>
<feature type="domain" description="Chitin-binding type-1" evidence="16">
    <location>
        <begin position="423"/>
        <end position="493"/>
    </location>
</feature>
<feature type="disulfide bond" evidence="13">
    <location>
        <begin position="453"/>
        <end position="467"/>
    </location>
</feature>
<comment type="caution">
    <text evidence="13">Lacks conserved residue(s) required for the propagation of feature annotation.</text>
</comment>
<dbReference type="EC" id="3.2.1.14" evidence="4"/>
<keyword evidence="12" id="KW-0624">Polysaccharide degradation</keyword>
<gene>
    <name evidence="19" type="ORF">C8A03DRAFT_47978</name>
</gene>
<comment type="catalytic activity">
    <reaction evidence="1">
        <text>Random endo-hydrolysis of N-acetyl-beta-D-glucosaminide (1-&gt;4)-beta-linkages in chitin and chitodextrins.</text>
        <dbReference type="EC" id="3.2.1.14"/>
    </reaction>
</comment>
<keyword evidence="15" id="KW-0732">Signal</keyword>
<organism evidence="19 20">
    <name type="scientific">Achaetomium macrosporum</name>
    <dbReference type="NCBI Taxonomy" id="79813"/>
    <lineage>
        <taxon>Eukaryota</taxon>
        <taxon>Fungi</taxon>
        <taxon>Dikarya</taxon>
        <taxon>Ascomycota</taxon>
        <taxon>Pezizomycotina</taxon>
        <taxon>Sordariomycetes</taxon>
        <taxon>Sordariomycetidae</taxon>
        <taxon>Sordariales</taxon>
        <taxon>Chaetomiaceae</taxon>
        <taxon>Achaetomium</taxon>
    </lineage>
</organism>
<accession>A0AAN7HA70</accession>
<dbReference type="Pfam" id="PF00704">
    <property type="entry name" value="Glyco_hydro_18"/>
    <property type="match status" value="1"/>
</dbReference>
<evidence type="ECO:0000259" key="18">
    <source>
        <dbReference type="PROSITE" id="PS51910"/>
    </source>
</evidence>
<dbReference type="PROSITE" id="PS51782">
    <property type="entry name" value="LYSM"/>
    <property type="match status" value="2"/>
</dbReference>
<dbReference type="InterPro" id="IPR017853">
    <property type="entry name" value="GH"/>
</dbReference>
<dbReference type="Proteomes" id="UP001303760">
    <property type="component" value="Unassembled WGS sequence"/>
</dbReference>
<dbReference type="InterPro" id="IPR053214">
    <property type="entry name" value="LysM12-like"/>
</dbReference>
<dbReference type="GO" id="GO:0000272">
    <property type="term" value="P:polysaccharide catabolic process"/>
    <property type="evidence" value="ECO:0007669"/>
    <property type="project" value="UniProtKB-KW"/>
</dbReference>
<evidence type="ECO:0000256" key="6">
    <source>
        <dbReference type="ARBA" id="ARBA00022669"/>
    </source>
</evidence>
<dbReference type="GO" id="GO:0006032">
    <property type="term" value="P:chitin catabolic process"/>
    <property type="evidence" value="ECO:0007669"/>
    <property type="project" value="UniProtKB-KW"/>
</dbReference>
<proteinExistence type="inferred from homology"/>
<keyword evidence="20" id="KW-1185">Reference proteome</keyword>
<dbReference type="InterPro" id="IPR011583">
    <property type="entry name" value="Chitinase_II/V-like_cat"/>
</dbReference>
<evidence type="ECO:0000256" key="9">
    <source>
        <dbReference type="ARBA" id="ARBA00023026"/>
    </source>
</evidence>
<keyword evidence="10" id="KW-0119">Carbohydrate metabolism</keyword>
<dbReference type="SMART" id="SM00257">
    <property type="entry name" value="LysM"/>
    <property type="match status" value="2"/>
</dbReference>
<dbReference type="InterPro" id="IPR001223">
    <property type="entry name" value="Glyco_hydro18_cat"/>
</dbReference>
<feature type="domain" description="LysM" evidence="17">
    <location>
        <begin position="298"/>
        <end position="343"/>
    </location>
</feature>
<reference evidence="19" key="2">
    <citation type="submission" date="2023-05" db="EMBL/GenBank/DDBJ databases">
        <authorList>
            <consortium name="Lawrence Berkeley National Laboratory"/>
            <person name="Steindorff A."/>
            <person name="Hensen N."/>
            <person name="Bonometti L."/>
            <person name="Westerberg I."/>
            <person name="Brannstrom I.O."/>
            <person name="Guillou S."/>
            <person name="Cros-Aarteil S."/>
            <person name="Calhoun S."/>
            <person name="Haridas S."/>
            <person name="Kuo A."/>
            <person name="Mondo S."/>
            <person name="Pangilinan J."/>
            <person name="Riley R."/>
            <person name="Labutti K."/>
            <person name="Andreopoulos B."/>
            <person name="Lipzen A."/>
            <person name="Chen C."/>
            <person name="Yanf M."/>
            <person name="Daum C."/>
            <person name="Ng V."/>
            <person name="Clum A."/>
            <person name="Ohm R."/>
            <person name="Martin F."/>
            <person name="Silar P."/>
            <person name="Natvig D."/>
            <person name="Lalanne C."/>
            <person name="Gautier V."/>
            <person name="Ament-Velasquez S.L."/>
            <person name="Kruys A."/>
            <person name="Hutchinson M.I."/>
            <person name="Powell A.J."/>
            <person name="Barry K."/>
            <person name="Miller A.N."/>
            <person name="Grigoriev I.V."/>
            <person name="Debuchy R."/>
            <person name="Gladieux P."/>
            <person name="Thoren M.H."/>
            <person name="Johannesson H."/>
        </authorList>
    </citation>
    <scope>NUCLEOTIDE SEQUENCE</scope>
    <source>
        <strain evidence="19">CBS 532.94</strain>
    </source>
</reference>
<dbReference type="SUPFAM" id="SSF57016">
    <property type="entry name" value="Plant lectins/antimicrobial peptides"/>
    <property type="match status" value="1"/>
</dbReference>
<name>A0AAN7HA70_9PEZI</name>
<feature type="domain" description="LysM" evidence="17">
    <location>
        <begin position="360"/>
        <end position="410"/>
    </location>
</feature>
<dbReference type="PROSITE" id="PS01095">
    <property type="entry name" value="GH18_1"/>
    <property type="match status" value="1"/>
</dbReference>
<evidence type="ECO:0000256" key="2">
    <source>
        <dbReference type="ARBA" id="ARBA00004613"/>
    </source>
</evidence>
<evidence type="ECO:0000256" key="15">
    <source>
        <dbReference type="SAM" id="SignalP"/>
    </source>
</evidence>